<comment type="caution">
    <text evidence="2">The sequence shown here is derived from an EMBL/GenBank/DDBJ whole genome shotgun (WGS) entry which is preliminary data.</text>
</comment>
<evidence type="ECO:0000313" key="3">
    <source>
        <dbReference type="Proteomes" id="UP000189229"/>
    </source>
</evidence>
<reference evidence="2 3" key="1">
    <citation type="submission" date="2017-02" db="EMBL/GenBank/DDBJ databases">
        <title>Complete genome sequences of Mycobacterium kansasii strains isolated from rhesus macaques.</title>
        <authorList>
            <person name="Panda A."/>
            <person name="Nagaraj S."/>
            <person name="Zhao X."/>
            <person name="Tettelin H."/>
            <person name="Detolla L.J."/>
        </authorList>
    </citation>
    <scope>NUCLEOTIDE SEQUENCE [LARGE SCALE GENOMIC DNA]</scope>
    <source>
        <strain evidence="2 3">11-3813</strain>
    </source>
</reference>
<accession>A0A1V3W9S1</accession>
<dbReference type="AlphaFoldDB" id="A0A1V3W9S1"/>
<feature type="compositionally biased region" description="Low complexity" evidence="1">
    <location>
        <begin position="36"/>
        <end position="45"/>
    </location>
</feature>
<sequence>MEVTARGGTVVRGEACADSFYAASSPPLANWRTAAPQQRPPQSSLRRQDAVSLAEATAAARTGKGLRRGAGRAARA</sequence>
<feature type="compositionally biased region" description="Basic residues" evidence="1">
    <location>
        <begin position="64"/>
        <end position="76"/>
    </location>
</feature>
<organism evidence="2 3">
    <name type="scientific">Mycobacterium kansasii</name>
    <dbReference type="NCBI Taxonomy" id="1768"/>
    <lineage>
        <taxon>Bacteria</taxon>
        <taxon>Bacillati</taxon>
        <taxon>Actinomycetota</taxon>
        <taxon>Actinomycetes</taxon>
        <taxon>Mycobacteriales</taxon>
        <taxon>Mycobacteriaceae</taxon>
        <taxon>Mycobacterium</taxon>
    </lineage>
</organism>
<dbReference type="EMBL" id="MVBM01000018">
    <property type="protein sequence ID" value="OOK63498.1"/>
    <property type="molecule type" value="Genomic_DNA"/>
</dbReference>
<dbReference type="Proteomes" id="UP000189229">
    <property type="component" value="Unassembled WGS sequence"/>
</dbReference>
<name>A0A1V3W9S1_MYCKA</name>
<evidence type="ECO:0000313" key="2">
    <source>
        <dbReference type="EMBL" id="OOK63498.1"/>
    </source>
</evidence>
<gene>
    <name evidence="2" type="ORF">BZL30_9448</name>
</gene>
<protein>
    <submittedName>
        <fullName evidence="2">Uncharacterized protein</fullName>
    </submittedName>
</protein>
<evidence type="ECO:0000256" key="1">
    <source>
        <dbReference type="SAM" id="MobiDB-lite"/>
    </source>
</evidence>
<proteinExistence type="predicted"/>
<feature type="region of interest" description="Disordered" evidence="1">
    <location>
        <begin position="31"/>
        <end position="76"/>
    </location>
</feature>